<comment type="similarity">
    <text evidence="2">Belongs to the oxygen-dependent FAD-linked oxidoreductase family.</text>
</comment>
<dbReference type="Gene3D" id="3.30.43.10">
    <property type="entry name" value="Uridine Diphospho-n-acetylenolpyruvylglucosamine Reductase, domain 2"/>
    <property type="match status" value="1"/>
</dbReference>
<organism evidence="7 8">
    <name type="scientific">Actinomadura rudentiformis</name>
    <dbReference type="NCBI Taxonomy" id="359158"/>
    <lineage>
        <taxon>Bacteria</taxon>
        <taxon>Bacillati</taxon>
        <taxon>Actinomycetota</taxon>
        <taxon>Actinomycetes</taxon>
        <taxon>Streptosporangiales</taxon>
        <taxon>Thermomonosporaceae</taxon>
        <taxon>Actinomadura</taxon>
    </lineage>
</organism>
<keyword evidence="8" id="KW-1185">Reference proteome</keyword>
<evidence type="ECO:0000256" key="3">
    <source>
        <dbReference type="ARBA" id="ARBA00022630"/>
    </source>
</evidence>
<dbReference type="InterPro" id="IPR016170">
    <property type="entry name" value="Cytok_DH_C_sf"/>
</dbReference>
<name>A0A6H9YGM2_9ACTN</name>
<evidence type="ECO:0000256" key="1">
    <source>
        <dbReference type="ARBA" id="ARBA00001974"/>
    </source>
</evidence>
<sequence>MRDFGGMIDRTPGEVLRPASAREIADVLRTARTDVVARGCGHSTGGQPLTDGVVLDMRGLASVHEVRGDRVTVDAGATWLELLDATLPHGRTPPVLTDLLDLTIGGTLSAGGVGGASHVHGTQAATVLALDVVTPDGEIVSCSPSRRAELFDAVRAGMGRHGIITRATLRLIPAPERVLSCKVGCSSAAELIQAQRRVRADHISGQVKTSGYELKAVVYDGTHPPAGLDPAEVEELPYRDFADRMRPDVEELKAIGEWDRPHPWATMILPAAHAAAFIEAAMRATAPEDLGLSGVVLIKRFTPGWVPMLRAPSDSVLFGLLRTASPGCRSAAEMAAANRELHEHARALGGVPYPPAP</sequence>
<dbReference type="PANTHER" id="PTHR13878">
    <property type="entry name" value="GULONOLACTONE OXIDASE"/>
    <property type="match status" value="1"/>
</dbReference>
<evidence type="ECO:0000313" key="7">
    <source>
        <dbReference type="EMBL" id="KAB2339613.1"/>
    </source>
</evidence>
<evidence type="ECO:0000259" key="6">
    <source>
        <dbReference type="PROSITE" id="PS51387"/>
    </source>
</evidence>
<dbReference type="Pfam" id="PF01565">
    <property type="entry name" value="FAD_binding_4"/>
    <property type="match status" value="1"/>
</dbReference>
<dbReference type="EMBL" id="WBMT01000034">
    <property type="protein sequence ID" value="KAB2339613.1"/>
    <property type="molecule type" value="Genomic_DNA"/>
</dbReference>
<dbReference type="Proteomes" id="UP000468735">
    <property type="component" value="Unassembled WGS sequence"/>
</dbReference>
<dbReference type="GO" id="GO:0009690">
    <property type="term" value="P:cytokinin metabolic process"/>
    <property type="evidence" value="ECO:0007669"/>
    <property type="project" value="InterPro"/>
</dbReference>
<evidence type="ECO:0000256" key="4">
    <source>
        <dbReference type="ARBA" id="ARBA00022827"/>
    </source>
</evidence>
<dbReference type="InterPro" id="IPR015345">
    <property type="entry name" value="Cytokinin_DH_FAD/cytokin-bd"/>
</dbReference>
<keyword evidence="3" id="KW-0285">Flavoprotein</keyword>
<feature type="domain" description="FAD-binding PCMH-type" evidence="6">
    <location>
        <begin position="8"/>
        <end position="174"/>
    </location>
</feature>
<dbReference type="PROSITE" id="PS51387">
    <property type="entry name" value="FAD_PCMH"/>
    <property type="match status" value="1"/>
</dbReference>
<dbReference type="InterPro" id="IPR050432">
    <property type="entry name" value="FAD-linked_Oxidoreductases_BP"/>
</dbReference>
<dbReference type="Pfam" id="PF09265">
    <property type="entry name" value="Cytokin-bind"/>
    <property type="match status" value="1"/>
</dbReference>
<dbReference type="Gene3D" id="3.40.462.10">
    <property type="entry name" value="FAD-linked oxidases, C-terminal domain"/>
    <property type="match status" value="1"/>
</dbReference>
<dbReference type="InterPro" id="IPR016166">
    <property type="entry name" value="FAD-bd_PCMH"/>
</dbReference>
<keyword evidence="5" id="KW-0560">Oxidoreductase</keyword>
<evidence type="ECO:0000256" key="5">
    <source>
        <dbReference type="ARBA" id="ARBA00023002"/>
    </source>
</evidence>
<evidence type="ECO:0000256" key="2">
    <source>
        <dbReference type="ARBA" id="ARBA00005466"/>
    </source>
</evidence>
<keyword evidence="4" id="KW-0274">FAD</keyword>
<dbReference type="OrthoDB" id="6278354at2"/>
<dbReference type="InterPro" id="IPR016167">
    <property type="entry name" value="FAD-bd_PCMH_sub1"/>
</dbReference>
<accession>A0A6H9YGM2</accession>
<dbReference type="InterPro" id="IPR036318">
    <property type="entry name" value="FAD-bd_PCMH-like_sf"/>
</dbReference>
<dbReference type="RefSeq" id="WP_151570605.1">
    <property type="nucleotide sequence ID" value="NZ_WBMT01000034.1"/>
</dbReference>
<dbReference type="SUPFAM" id="SSF56176">
    <property type="entry name" value="FAD-binding/transporter-associated domain-like"/>
    <property type="match status" value="1"/>
</dbReference>
<comment type="cofactor">
    <cofactor evidence="1">
        <name>FAD</name>
        <dbReference type="ChEBI" id="CHEBI:57692"/>
    </cofactor>
</comment>
<comment type="caution">
    <text evidence="7">The sequence shown here is derived from an EMBL/GenBank/DDBJ whole genome shotgun (WGS) entry which is preliminary data.</text>
</comment>
<dbReference type="AlphaFoldDB" id="A0A6H9YGM2"/>
<protein>
    <submittedName>
        <fullName evidence="7">FAD-binding protein</fullName>
    </submittedName>
</protein>
<reference evidence="7 8" key="1">
    <citation type="submission" date="2019-09" db="EMBL/GenBank/DDBJ databases">
        <title>Actinomadura physcomitrii sp. nov., a novel actinomycete isolated from moss [Physcomitrium sphaericum (Ludw) Fuernr].</title>
        <authorList>
            <person name="Zhuang X."/>
            <person name="Liu C."/>
        </authorList>
    </citation>
    <scope>NUCLEOTIDE SEQUENCE [LARGE SCALE GENOMIC DNA]</scope>
    <source>
        <strain evidence="7 8">HMC1</strain>
    </source>
</reference>
<dbReference type="PANTHER" id="PTHR13878:SF53">
    <property type="entry name" value="CYTOKININ DEHYDROGENASE 6"/>
    <property type="match status" value="1"/>
</dbReference>
<dbReference type="GO" id="GO:0071949">
    <property type="term" value="F:FAD binding"/>
    <property type="evidence" value="ECO:0007669"/>
    <property type="project" value="InterPro"/>
</dbReference>
<dbReference type="Gene3D" id="3.30.465.10">
    <property type="match status" value="1"/>
</dbReference>
<gene>
    <name evidence="7" type="ORF">F8566_47215</name>
</gene>
<dbReference type="SUPFAM" id="SSF55103">
    <property type="entry name" value="FAD-linked oxidases, C-terminal domain"/>
    <property type="match status" value="1"/>
</dbReference>
<dbReference type="InterPro" id="IPR016164">
    <property type="entry name" value="FAD-linked_Oxase-like_C"/>
</dbReference>
<dbReference type="InterPro" id="IPR016169">
    <property type="entry name" value="FAD-bd_PCMH_sub2"/>
</dbReference>
<evidence type="ECO:0000313" key="8">
    <source>
        <dbReference type="Proteomes" id="UP000468735"/>
    </source>
</evidence>
<proteinExistence type="inferred from homology"/>
<dbReference type="InterPro" id="IPR006094">
    <property type="entry name" value="Oxid_FAD_bind_N"/>
</dbReference>
<dbReference type="GO" id="GO:0019139">
    <property type="term" value="F:cytokinin dehydrogenase activity"/>
    <property type="evidence" value="ECO:0007669"/>
    <property type="project" value="InterPro"/>
</dbReference>